<keyword evidence="7 12" id="KW-0256">Endoplasmic reticulum</keyword>
<keyword evidence="6 12" id="KW-0812">Transmembrane</keyword>
<dbReference type="OrthoDB" id="19039at2759"/>
<dbReference type="STRING" id="1214573.A0A0G2FWL7"/>
<evidence type="ECO:0000256" key="12">
    <source>
        <dbReference type="RuleBase" id="RU363075"/>
    </source>
</evidence>
<protein>
    <recommendedName>
        <fullName evidence="12">Mannosyltransferase</fullName>
        <ecNumber evidence="12">2.4.1.-</ecNumber>
    </recommendedName>
</protein>
<evidence type="ECO:0000256" key="8">
    <source>
        <dbReference type="ARBA" id="ARBA00022989"/>
    </source>
</evidence>
<feature type="transmembrane region" description="Helical" evidence="12">
    <location>
        <begin position="7"/>
        <end position="27"/>
    </location>
</feature>
<dbReference type="GO" id="GO:0052917">
    <property type="term" value="F:dol-P-Man:Man(7)GlcNAc(2)-PP-Dol alpha-1,6-mannosyltransferase activity"/>
    <property type="evidence" value="ECO:0007669"/>
    <property type="project" value="UniProtKB-EC"/>
</dbReference>
<dbReference type="GO" id="GO:0006487">
    <property type="term" value="P:protein N-linked glycosylation"/>
    <property type="evidence" value="ECO:0007669"/>
    <property type="project" value="TreeGrafter"/>
</dbReference>
<keyword evidence="9 12" id="KW-0472">Membrane</keyword>
<organism evidence="13 14">
    <name type="scientific">Diaporthe ampelina</name>
    <dbReference type="NCBI Taxonomy" id="1214573"/>
    <lineage>
        <taxon>Eukaryota</taxon>
        <taxon>Fungi</taxon>
        <taxon>Dikarya</taxon>
        <taxon>Ascomycota</taxon>
        <taxon>Pezizomycotina</taxon>
        <taxon>Sordariomycetes</taxon>
        <taxon>Sordariomycetidae</taxon>
        <taxon>Diaporthales</taxon>
        <taxon>Diaporthaceae</taxon>
        <taxon>Diaporthe</taxon>
    </lineage>
</organism>
<comment type="similarity">
    <text evidence="3 12">Belongs to the glycosyltransferase 22 family.</text>
</comment>
<comment type="caution">
    <text evidence="13">The sequence shown here is derived from an EMBL/GenBank/DDBJ whole genome shotgun (WGS) entry which is preliminary data.</text>
</comment>
<name>A0A0G2FWL7_9PEZI</name>
<dbReference type="GO" id="GO:0005789">
    <property type="term" value="C:endoplasmic reticulum membrane"/>
    <property type="evidence" value="ECO:0007669"/>
    <property type="project" value="UniProtKB-SubCell"/>
</dbReference>
<evidence type="ECO:0000256" key="11">
    <source>
        <dbReference type="ARBA" id="ARBA00048899"/>
    </source>
</evidence>
<comment type="subcellular location">
    <subcellularLocation>
        <location evidence="1 12">Endoplasmic reticulum membrane</location>
        <topology evidence="1 12">Multi-pass membrane protein</topology>
    </subcellularLocation>
</comment>
<feature type="transmembrane region" description="Helical" evidence="12">
    <location>
        <begin position="182"/>
        <end position="212"/>
    </location>
</feature>
<keyword evidence="5 13" id="KW-0808">Transferase</keyword>
<evidence type="ECO:0000256" key="4">
    <source>
        <dbReference type="ARBA" id="ARBA00022676"/>
    </source>
</evidence>
<dbReference type="AlphaFoldDB" id="A0A0G2FWL7"/>
<feature type="transmembrane region" description="Helical" evidence="12">
    <location>
        <begin position="154"/>
        <end position="170"/>
    </location>
</feature>
<evidence type="ECO:0000313" key="13">
    <source>
        <dbReference type="EMBL" id="KKY38309.1"/>
    </source>
</evidence>
<evidence type="ECO:0000256" key="3">
    <source>
        <dbReference type="ARBA" id="ARBA00007063"/>
    </source>
</evidence>
<feature type="transmembrane region" description="Helical" evidence="12">
    <location>
        <begin position="369"/>
        <end position="391"/>
    </location>
</feature>
<keyword evidence="4 12" id="KW-0328">Glycosyltransferase</keyword>
<dbReference type="PANTHER" id="PTHR22760">
    <property type="entry name" value="GLYCOSYLTRANSFERASE"/>
    <property type="match status" value="1"/>
</dbReference>
<dbReference type="Proteomes" id="UP000034680">
    <property type="component" value="Unassembled WGS sequence"/>
</dbReference>
<evidence type="ECO:0000256" key="9">
    <source>
        <dbReference type="ARBA" id="ARBA00023136"/>
    </source>
</evidence>
<comment type="pathway">
    <text evidence="2">Protein modification; protein glycosylation.</text>
</comment>
<feature type="transmembrane region" description="Helical" evidence="12">
    <location>
        <begin position="329"/>
        <end position="349"/>
    </location>
</feature>
<dbReference type="EMBL" id="LCUC01000059">
    <property type="protein sequence ID" value="KKY38309.1"/>
    <property type="molecule type" value="Genomic_DNA"/>
</dbReference>
<feature type="transmembrane region" description="Helical" evidence="12">
    <location>
        <begin position="224"/>
        <end position="243"/>
    </location>
</feature>
<gene>
    <name evidence="13" type="ORF">UCDDA912_g01627</name>
</gene>
<evidence type="ECO:0000256" key="6">
    <source>
        <dbReference type="ARBA" id="ARBA00022692"/>
    </source>
</evidence>
<dbReference type="InterPro" id="IPR005599">
    <property type="entry name" value="GPI_mannosylTrfase"/>
</dbReference>
<dbReference type="UniPathway" id="UPA00378"/>
<comment type="function">
    <text evidence="10">Mannosyltransferase that operates in the biosynthetic pathway of dolichol-linked oligosaccharides, the glycan precursors employed in protein asparagine (N)-glycosylation. The assembly of dolichol-linked oligosaccharides begins on the cytosolic side of the endoplasmic reticulum membrane and finishes in its lumen. The sequential addition of sugars to dolichol pyrophosphate produces dolichol-linked oligosaccharides containing fourteen sugars, including two GlcNAcs, nine mannoses and three glucoses. Once assembled, the oligosaccharide is transferred from the lipid to nascent proteins by oligosaccharyltransferases. In the lumen of the endoplasmic reticulum, adds the eighth mannose residue in an alpha-1,6 linkage onto Man(7)GlcNAc(2)-PP-dolichol to produce Man(8)GlcNAc(2)-PP-dolichol.</text>
</comment>
<dbReference type="Pfam" id="PF03901">
    <property type="entry name" value="Glyco_transf_22"/>
    <property type="match status" value="1"/>
</dbReference>
<accession>A0A0G2FWL7</accession>
<keyword evidence="14" id="KW-1185">Reference proteome</keyword>
<evidence type="ECO:0000256" key="1">
    <source>
        <dbReference type="ARBA" id="ARBA00004477"/>
    </source>
</evidence>
<evidence type="ECO:0000256" key="10">
    <source>
        <dbReference type="ARBA" id="ARBA00044721"/>
    </source>
</evidence>
<reference evidence="13 14" key="2">
    <citation type="submission" date="2015-05" db="EMBL/GenBank/DDBJ databases">
        <authorList>
            <person name="Morales-Cruz A."/>
            <person name="Amrine K.C."/>
            <person name="Cantu D."/>
        </authorList>
    </citation>
    <scope>NUCLEOTIDE SEQUENCE [LARGE SCALE GENOMIC DNA]</scope>
    <source>
        <strain evidence="13">DA912</strain>
    </source>
</reference>
<feature type="transmembrane region" description="Helical" evidence="12">
    <location>
        <begin position="100"/>
        <end position="117"/>
    </location>
</feature>
<proteinExistence type="inferred from homology"/>
<dbReference type="EC" id="2.4.1.-" evidence="12"/>
<evidence type="ECO:0000313" key="14">
    <source>
        <dbReference type="Proteomes" id="UP000034680"/>
    </source>
</evidence>
<reference evidence="13 14" key="1">
    <citation type="submission" date="2015-05" db="EMBL/GenBank/DDBJ databases">
        <title>Distinctive expansion of gene families associated with plant cell wall degradation and secondary metabolism in the genomes of grapevine trunk pathogens.</title>
        <authorList>
            <person name="Lawrence D.P."/>
            <person name="Travadon R."/>
            <person name="Rolshausen P.E."/>
            <person name="Baumgartner K."/>
        </authorList>
    </citation>
    <scope>NUCLEOTIDE SEQUENCE [LARGE SCALE GENOMIC DNA]</scope>
    <source>
        <strain evidence="13">DA912</strain>
    </source>
</reference>
<evidence type="ECO:0000256" key="7">
    <source>
        <dbReference type="ARBA" id="ARBA00022824"/>
    </source>
</evidence>
<evidence type="ECO:0000256" key="5">
    <source>
        <dbReference type="ARBA" id="ARBA00022679"/>
    </source>
</evidence>
<dbReference type="PANTHER" id="PTHR22760:SF1">
    <property type="entry name" value="DOL-P-MAN:MAN(7)GLCNAC(2)-PP-DOL ALPHA-1,6-MANNOSYLTRANSFERASE"/>
    <property type="match status" value="1"/>
</dbReference>
<comment type="catalytic activity">
    <reaction evidence="11">
        <text>an alpha-D-Man-(1-&gt;2)-alpha-D-Man-(1-&gt;2)-alpha-D-Man-(1-&gt;3)-[alpha-D-Man-(1-&gt;2)-alpha-D-Man-(1-&gt;3)-alpha-D-Man-(1-&gt;6)]-beta-D-Man-(1-&gt;4)-beta-D-GlcNAc-(1-&gt;4)-alpha-D-GlcNAc-diphospho-di-trans,poly-cis-dolichol + a di-trans,poly-cis-dolichyl beta-D-mannosyl phosphate = an alpha-D-Man-(1-&gt;2)-alpha-D-Man-(1-&gt;2)-alpha-D-Man-(1-&gt;3)-[alpha-D-Man-(1-&gt;2)-alpha-D-Man-(1-&gt;3)-[alpha-D-Man-(1-&gt;6)]-alpha-D-Man-(1-&gt;6)]-beta-D-Man-(1-&gt;4)-beta-D-GlcNAc-(1-&gt;4)-alpha-D-GlcNAc-diphospho-di-trans,poly-cis-dolichol + a di-trans,poly-cis-dolichyl phosphate + H(+)</text>
        <dbReference type="Rhea" id="RHEA:29535"/>
        <dbReference type="Rhea" id="RHEA-COMP:19498"/>
        <dbReference type="Rhea" id="RHEA-COMP:19501"/>
        <dbReference type="Rhea" id="RHEA-COMP:19518"/>
        <dbReference type="Rhea" id="RHEA-COMP:19519"/>
        <dbReference type="ChEBI" id="CHEBI:15378"/>
        <dbReference type="ChEBI" id="CHEBI:57683"/>
        <dbReference type="ChEBI" id="CHEBI:58211"/>
        <dbReference type="ChEBI" id="CHEBI:132517"/>
        <dbReference type="ChEBI" id="CHEBI:132519"/>
        <dbReference type="EC" id="2.4.1.260"/>
    </reaction>
    <physiologicalReaction direction="left-to-right" evidence="11">
        <dbReference type="Rhea" id="RHEA:29536"/>
    </physiologicalReaction>
</comment>
<keyword evidence="8 12" id="KW-1133">Transmembrane helix</keyword>
<evidence type="ECO:0000256" key="2">
    <source>
        <dbReference type="ARBA" id="ARBA00004922"/>
    </source>
</evidence>
<sequence>MALSRHLDYVVFSLCLIPLVILIHLWAAPYTKVEESFNIQATHDVLVYGTPLSSIYQKLSTSYDHFAFPGAVPRSFIGPVLLAGVARPFAALFGHRHSQFIVRALLGWFNAYSLLFFRRQLHNACGPAVARWYAVLQASQFHVMFYASRTLPNMFAFGLTTFAFGLLLPHKNPAKANPRIRMALTLFVFAAVVFRSEIALLLGTNALWLLIIPQISLQRLIPPFLVSFVAALAISVPIDSYFWQKPIWPELWGFYYNVVQGSSSNWGTSPWHWYFTSALPKMISPPLGLFFAWCSLSSPAYGRIAQRLIIPNLLFVAIYSLQPHKEARFIFYVVPPLTAAAALGASTLVNRVPARMAADETSRRAIRNIIFLIISGNVLLNFLSSAFMLVASSLNYPGGDALDALHGMIEHDQSTVSTSVVTVHADVLSCMTGVTLFGVAEGNSLPQHHRLVADPDLVLRSHDTKPSVSLVLDKTEDEGTLSDPNFWAKFDYLLMEDEKAVKGGNWDTVAVVEGFSGLEILGPGVPHVEEEPTGVERVGTAARADSLRRRIMELTGGWWVGPKTVPKIRIMKRVKDTSDKVTKEAIS</sequence>